<organism evidence="1 2">
    <name type="scientific">Kitasatospora paracochleata</name>
    <dbReference type="NCBI Taxonomy" id="58354"/>
    <lineage>
        <taxon>Bacteria</taxon>
        <taxon>Bacillati</taxon>
        <taxon>Actinomycetota</taxon>
        <taxon>Actinomycetes</taxon>
        <taxon>Kitasatosporales</taxon>
        <taxon>Streptomycetaceae</taxon>
        <taxon>Kitasatospora</taxon>
    </lineage>
</organism>
<sequence length="192" mass="19970">MMTAQPTYLVLPGYEGSGPEHWQSRWESADPAFHRVEQADWDHPELSAWVERLDRAVAAERGPVVLVAHSLGCILVAHWAAAAAAAASATAAGAGTGVAKVAGALLVAPADIERAGVAALDGFCPVPLQPLPFPAVVVASTDDPWCAPDRSRHFADAWGARLVVPGAYGHLNTASGLGDWPDGRKVLADLTG</sequence>
<dbReference type="InterPro" id="IPR010662">
    <property type="entry name" value="RBBP9/YdeN"/>
</dbReference>
<name>A0ABT1JAC5_9ACTN</name>
<accession>A0ABT1JAC5</accession>
<dbReference type="Gene3D" id="3.40.50.1820">
    <property type="entry name" value="alpha/beta hydrolase"/>
    <property type="match status" value="1"/>
</dbReference>
<dbReference type="Proteomes" id="UP001206483">
    <property type="component" value="Unassembled WGS sequence"/>
</dbReference>
<protein>
    <recommendedName>
        <fullName evidence="3">Alpha/beta hydrolase</fullName>
    </recommendedName>
</protein>
<proteinExistence type="predicted"/>
<dbReference type="SUPFAM" id="SSF53474">
    <property type="entry name" value="alpha/beta-Hydrolases"/>
    <property type="match status" value="1"/>
</dbReference>
<dbReference type="InterPro" id="IPR029058">
    <property type="entry name" value="AB_hydrolase_fold"/>
</dbReference>
<evidence type="ECO:0008006" key="3">
    <source>
        <dbReference type="Google" id="ProtNLM"/>
    </source>
</evidence>
<dbReference type="Pfam" id="PF06821">
    <property type="entry name" value="Ser_hydrolase"/>
    <property type="match status" value="1"/>
</dbReference>
<comment type="caution">
    <text evidence="1">The sequence shown here is derived from an EMBL/GenBank/DDBJ whole genome shotgun (WGS) entry which is preliminary data.</text>
</comment>
<dbReference type="RefSeq" id="WP_253804646.1">
    <property type="nucleotide sequence ID" value="NZ_JAMZDX010000009.1"/>
</dbReference>
<keyword evidence="2" id="KW-1185">Reference proteome</keyword>
<evidence type="ECO:0000313" key="1">
    <source>
        <dbReference type="EMBL" id="MCP2314328.1"/>
    </source>
</evidence>
<gene>
    <name evidence="1" type="ORF">FHR36_007529</name>
</gene>
<reference evidence="1 2" key="1">
    <citation type="submission" date="2022-06" db="EMBL/GenBank/DDBJ databases">
        <title>Sequencing the genomes of 1000 actinobacteria strains.</title>
        <authorList>
            <person name="Klenk H.-P."/>
        </authorList>
    </citation>
    <scope>NUCLEOTIDE SEQUENCE [LARGE SCALE GENOMIC DNA]</scope>
    <source>
        <strain evidence="1 2">DSM 41656</strain>
    </source>
</reference>
<dbReference type="EMBL" id="JAMZDX010000009">
    <property type="protein sequence ID" value="MCP2314328.1"/>
    <property type="molecule type" value="Genomic_DNA"/>
</dbReference>
<evidence type="ECO:0000313" key="2">
    <source>
        <dbReference type="Proteomes" id="UP001206483"/>
    </source>
</evidence>